<gene>
    <name evidence="2" type="ORF">BCU17_06045</name>
</gene>
<evidence type="ECO:0000313" key="2">
    <source>
        <dbReference type="EMBL" id="PMJ61579.1"/>
    </source>
</evidence>
<dbReference type="SUPFAM" id="SSF51735">
    <property type="entry name" value="NAD(P)-binding Rossmann-fold domains"/>
    <property type="match status" value="1"/>
</dbReference>
<dbReference type="Gene3D" id="3.40.50.720">
    <property type="entry name" value="NAD(P)-binding Rossmann-like Domain"/>
    <property type="match status" value="1"/>
</dbReference>
<reference evidence="3" key="1">
    <citation type="submission" date="2016-07" db="EMBL/GenBank/DDBJ databases">
        <title>Nontailed viruses are major unrecognized killers of bacteria in the ocean.</title>
        <authorList>
            <person name="Kauffman K."/>
            <person name="Hussain F."/>
            <person name="Yang J."/>
            <person name="Arevalo P."/>
            <person name="Brown J."/>
            <person name="Cutler M."/>
            <person name="Kelly L."/>
            <person name="Polz M.F."/>
        </authorList>
    </citation>
    <scope>NUCLEOTIDE SEQUENCE [LARGE SCALE GENOMIC DNA]</scope>
    <source>
        <strain evidence="3">10N.261.55.E11</strain>
    </source>
</reference>
<dbReference type="InterPro" id="IPR051207">
    <property type="entry name" value="ComplexI_NDUFA9_subunit"/>
</dbReference>
<protein>
    <submittedName>
        <fullName evidence="2">NAD-dependent dehydratase</fullName>
    </submittedName>
</protein>
<accession>A0A2N7F6U8</accession>
<dbReference type="EMBL" id="MCWU01000079">
    <property type="protein sequence ID" value="PMJ61579.1"/>
    <property type="molecule type" value="Genomic_DNA"/>
</dbReference>
<dbReference type="PANTHER" id="PTHR12126:SF11">
    <property type="entry name" value="NADH DEHYDROGENASE [UBIQUINONE] 1 ALPHA SUBCOMPLEX SUBUNIT 9, MITOCHONDRIAL"/>
    <property type="match status" value="1"/>
</dbReference>
<dbReference type="AlphaFoldDB" id="A0A2N7F6U8"/>
<dbReference type="Proteomes" id="UP000235330">
    <property type="component" value="Unassembled WGS sequence"/>
</dbReference>
<dbReference type="GO" id="GO:0044877">
    <property type="term" value="F:protein-containing complex binding"/>
    <property type="evidence" value="ECO:0007669"/>
    <property type="project" value="TreeGrafter"/>
</dbReference>
<dbReference type="InterPro" id="IPR036291">
    <property type="entry name" value="NAD(P)-bd_dom_sf"/>
</dbReference>
<proteinExistence type="predicted"/>
<evidence type="ECO:0000313" key="3">
    <source>
        <dbReference type="Proteomes" id="UP000235330"/>
    </source>
</evidence>
<comment type="caution">
    <text evidence="2">The sequence shown here is derived from an EMBL/GenBank/DDBJ whole genome shotgun (WGS) entry which is preliminary data.</text>
</comment>
<feature type="domain" description="NAD(P)-binding" evidence="1">
    <location>
        <begin position="12"/>
        <end position="197"/>
    </location>
</feature>
<dbReference type="RefSeq" id="WP_102517165.1">
    <property type="nucleotide sequence ID" value="NZ_CAWNSM010000079.1"/>
</dbReference>
<dbReference type="Pfam" id="PF13460">
    <property type="entry name" value="NAD_binding_10"/>
    <property type="match status" value="1"/>
</dbReference>
<dbReference type="PANTHER" id="PTHR12126">
    <property type="entry name" value="NADH-UBIQUINONE OXIDOREDUCTASE 39 KDA SUBUNIT-RELATED"/>
    <property type="match status" value="1"/>
</dbReference>
<sequence>MNDFKSRVLVAGATGYLGRHLIESLQAFDLDFQALARAPEKLKDLGLTGAQIKTVQVTDAASLQGCCDGIDIVISCIGITRQKEGLSYMDVDYQANLNLLEEAEQAGVKKFVYVSAFKADAIINVRLLEAKERFAHRLLNSEQLTPCVIRPNGFFADIDEFYNMAQSGRAYLFGSGDVRVNPIHGRDLADFILASLPNTETELDVGGPDVYSATQIAQLAFYSQGKMARITYIPDWMRKLALIVVRRLPESRVGPIEFFLSAMAEDAIAPCVGTHHLNAHFSRLNDESS</sequence>
<evidence type="ECO:0000259" key="1">
    <source>
        <dbReference type="Pfam" id="PF13460"/>
    </source>
</evidence>
<dbReference type="InterPro" id="IPR016040">
    <property type="entry name" value="NAD(P)-bd_dom"/>
</dbReference>
<organism evidence="2 3">
    <name type="scientific">Vibrio splendidus</name>
    <dbReference type="NCBI Taxonomy" id="29497"/>
    <lineage>
        <taxon>Bacteria</taxon>
        <taxon>Pseudomonadati</taxon>
        <taxon>Pseudomonadota</taxon>
        <taxon>Gammaproteobacteria</taxon>
        <taxon>Vibrionales</taxon>
        <taxon>Vibrionaceae</taxon>
        <taxon>Vibrio</taxon>
    </lineage>
</organism>
<name>A0A2N7F6U8_VIBSP</name>
<dbReference type="CDD" id="cd05243">
    <property type="entry name" value="SDR_a5"/>
    <property type="match status" value="1"/>
</dbReference>